<sequence>MSSTKMFVLLALVVIAFQFVAVSEARNAPPMTRIQEVFRSLMAPEEIRGKKYYQQYIPNAGDYYNGW</sequence>
<organism evidence="2 3">
    <name type="scientific">Caenorhabditis nigoni</name>
    <dbReference type="NCBI Taxonomy" id="1611254"/>
    <lineage>
        <taxon>Eukaryota</taxon>
        <taxon>Metazoa</taxon>
        <taxon>Ecdysozoa</taxon>
        <taxon>Nematoda</taxon>
        <taxon>Chromadorea</taxon>
        <taxon>Rhabditida</taxon>
        <taxon>Rhabditina</taxon>
        <taxon>Rhabditomorpha</taxon>
        <taxon>Rhabditoidea</taxon>
        <taxon>Rhabditidae</taxon>
        <taxon>Peloderinae</taxon>
        <taxon>Caenorhabditis</taxon>
    </lineage>
</organism>
<keyword evidence="1" id="KW-0732">Signal</keyword>
<dbReference type="OrthoDB" id="5780582at2759"/>
<proteinExistence type="predicted"/>
<comment type="caution">
    <text evidence="2">The sequence shown here is derived from an EMBL/GenBank/DDBJ whole genome shotgun (WGS) entry which is preliminary data.</text>
</comment>
<dbReference type="AlphaFoldDB" id="A0A2G5SSU9"/>
<dbReference type="EMBL" id="PDUG01000006">
    <property type="protein sequence ID" value="PIC18117.1"/>
    <property type="molecule type" value="Genomic_DNA"/>
</dbReference>
<accession>A0A2G5SSU9</accession>
<gene>
    <name evidence="2" type="primary">Cni-C07A12.2</name>
    <name evidence="2" type="synonym">Cnig_chr_X.g24127</name>
    <name evidence="2" type="ORF">B9Z55_024127</name>
</gene>
<feature type="signal peptide" evidence="1">
    <location>
        <begin position="1"/>
        <end position="25"/>
    </location>
</feature>
<reference evidence="3" key="1">
    <citation type="submission" date="2017-10" db="EMBL/GenBank/DDBJ databases">
        <title>Rapid genome shrinkage in a self-fertile nematode reveals novel sperm competition proteins.</title>
        <authorList>
            <person name="Yin D."/>
            <person name="Schwarz E.M."/>
            <person name="Thomas C.G."/>
            <person name="Felde R.L."/>
            <person name="Korf I.F."/>
            <person name="Cutter A.D."/>
            <person name="Schartner C.M."/>
            <person name="Ralston E.J."/>
            <person name="Meyer B.J."/>
            <person name="Haag E.S."/>
        </authorList>
    </citation>
    <scope>NUCLEOTIDE SEQUENCE [LARGE SCALE GENOMIC DNA]</scope>
    <source>
        <strain evidence="3">JU1422</strain>
    </source>
</reference>
<name>A0A2G5SSU9_9PELO</name>
<keyword evidence="3" id="KW-1185">Reference proteome</keyword>
<evidence type="ECO:0000256" key="1">
    <source>
        <dbReference type="SAM" id="SignalP"/>
    </source>
</evidence>
<protein>
    <submittedName>
        <fullName evidence="2">Uncharacterized protein</fullName>
    </submittedName>
</protein>
<evidence type="ECO:0000313" key="2">
    <source>
        <dbReference type="EMBL" id="PIC18117.1"/>
    </source>
</evidence>
<feature type="chain" id="PRO_5013734406" evidence="1">
    <location>
        <begin position="26"/>
        <end position="67"/>
    </location>
</feature>
<dbReference type="Proteomes" id="UP000230233">
    <property type="component" value="Chromosome X"/>
</dbReference>
<evidence type="ECO:0000313" key="3">
    <source>
        <dbReference type="Proteomes" id="UP000230233"/>
    </source>
</evidence>